<evidence type="ECO:0008006" key="5">
    <source>
        <dbReference type="Google" id="ProtNLM"/>
    </source>
</evidence>
<dbReference type="Proteomes" id="UP000257706">
    <property type="component" value="Unassembled WGS sequence"/>
</dbReference>
<protein>
    <recommendedName>
        <fullName evidence="5">ACT domain-containing protein</fullName>
    </recommendedName>
</protein>
<dbReference type="GeneID" id="97243971"/>
<gene>
    <name evidence="2" type="ORF">AUP44_20235</name>
    <name evidence="1" type="ORF">DCK97_00095</name>
</gene>
<organism evidence="2 3">
    <name type="scientific">Tistrella mobilis</name>
    <dbReference type="NCBI Taxonomy" id="171437"/>
    <lineage>
        <taxon>Bacteria</taxon>
        <taxon>Pseudomonadati</taxon>
        <taxon>Pseudomonadota</taxon>
        <taxon>Alphaproteobacteria</taxon>
        <taxon>Geminicoccales</taxon>
        <taxon>Geminicoccaceae</taxon>
        <taxon>Tistrella</taxon>
    </lineage>
</organism>
<accession>A0A161PZI5</accession>
<evidence type="ECO:0000313" key="3">
    <source>
        <dbReference type="Proteomes" id="UP000075787"/>
    </source>
</evidence>
<evidence type="ECO:0000313" key="1">
    <source>
        <dbReference type="EMBL" id="HAE45798.1"/>
    </source>
</evidence>
<dbReference type="AlphaFoldDB" id="A0A161PZI5"/>
<name>A0A161PZI5_9PROT</name>
<reference evidence="2 3" key="1">
    <citation type="submission" date="2015-12" db="EMBL/GenBank/DDBJ databases">
        <title>Genome sequence of Tistrella mobilis MCCC 1A02139.</title>
        <authorList>
            <person name="Lu L."/>
            <person name="Lai Q."/>
            <person name="Shao Z."/>
            <person name="Qian P."/>
        </authorList>
    </citation>
    <scope>NUCLEOTIDE SEQUENCE [LARGE SCALE GENOMIC DNA]</scope>
    <source>
        <strain evidence="2 3">MCCC 1A02139</strain>
    </source>
</reference>
<comment type="caution">
    <text evidence="2">The sequence shown here is derived from an EMBL/GenBank/DDBJ whole genome shotgun (WGS) entry which is preliminary data.</text>
</comment>
<reference evidence="1 4" key="2">
    <citation type="journal article" date="2018" name="Nat. Biotechnol.">
        <title>A standardized bacterial taxonomy based on genome phylogeny substantially revises the tree of life.</title>
        <authorList>
            <person name="Parks D.H."/>
            <person name="Chuvochina M."/>
            <person name="Waite D.W."/>
            <person name="Rinke C."/>
            <person name="Skarshewski A."/>
            <person name="Chaumeil P.A."/>
            <person name="Hugenholtz P."/>
        </authorList>
    </citation>
    <scope>NUCLEOTIDE SEQUENCE [LARGE SCALE GENOMIC DNA]</scope>
    <source>
        <strain evidence="1">UBA8739</strain>
    </source>
</reference>
<dbReference type="EMBL" id="LPZR01000023">
    <property type="protein sequence ID" value="KYO57427.1"/>
    <property type="molecule type" value="Genomic_DNA"/>
</dbReference>
<evidence type="ECO:0000313" key="4">
    <source>
        <dbReference type="Proteomes" id="UP000257706"/>
    </source>
</evidence>
<dbReference type="Proteomes" id="UP000075787">
    <property type="component" value="Unassembled WGS sequence"/>
</dbReference>
<dbReference type="RefSeq" id="WP_062761526.1">
    <property type="nucleotide sequence ID" value="NZ_CP121045.1"/>
</dbReference>
<evidence type="ECO:0000313" key="2">
    <source>
        <dbReference type="EMBL" id="KYO57427.1"/>
    </source>
</evidence>
<sequence>MLTATLSTTTAHLAPAAEAVAPATACFFVVAAAEVGTMSRVLEVFALRSLLPSRWHSQRVGGRADEVHIDVQLDDVAPGEAEKLARKLRQLVEVRQVLITFKAVAD</sequence>
<proteinExistence type="predicted"/>
<dbReference type="EMBL" id="DMAI01000001">
    <property type="protein sequence ID" value="HAE45798.1"/>
    <property type="molecule type" value="Genomic_DNA"/>
</dbReference>
<dbReference type="OrthoDB" id="7062678at2"/>